<name>A0A2H3CXN7_ARMGA</name>
<dbReference type="AlphaFoldDB" id="A0A2H3CXN7"/>
<protein>
    <submittedName>
        <fullName evidence="1">Uncharacterized protein</fullName>
    </submittedName>
</protein>
<proteinExistence type="predicted"/>
<dbReference type="Proteomes" id="UP000217790">
    <property type="component" value="Unassembled WGS sequence"/>
</dbReference>
<dbReference type="EMBL" id="KZ293728">
    <property type="protein sequence ID" value="PBK81547.1"/>
    <property type="molecule type" value="Genomic_DNA"/>
</dbReference>
<keyword evidence="2" id="KW-1185">Reference proteome</keyword>
<sequence>MRLLPLLLGFPPSDFLAFLPHGAALYRATNNDSFVHLHAEDPYCLWCFPPSTMIKQANLNY</sequence>
<evidence type="ECO:0000313" key="1">
    <source>
        <dbReference type="EMBL" id="PBK81547.1"/>
    </source>
</evidence>
<reference evidence="2" key="1">
    <citation type="journal article" date="2017" name="Nat. Ecol. Evol.">
        <title>Genome expansion and lineage-specific genetic innovations in the forest pathogenic fungi Armillaria.</title>
        <authorList>
            <person name="Sipos G."/>
            <person name="Prasanna A.N."/>
            <person name="Walter M.C."/>
            <person name="O'Connor E."/>
            <person name="Balint B."/>
            <person name="Krizsan K."/>
            <person name="Kiss B."/>
            <person name="Hess J."/>
            <person name="Varga T."/>
            <person name="Slot J."/>
            <person name="Riley R."/>
            <person name="Boka B."/>
            <person name="Rigling D."/>
            <person name="Barry K."/>
            <person name="Lee J."/>
            <person name="Mihaltcheva S."/>
            <person name="LaButti K."/>
            <person name="Lipzen A."/>
            <person name="Waldron R."/>
            <person name="Moloney N.M."/>
            <person name="Sperisen C."/>
            <person name="Kredics L."/>
            <person name="Vagvoelgyi C."/>
            <person name="Patrignani A."/>
            <person name="Fitzpatrick D."/>
            <person name="Nagy I."/>
            <person name="Doyle S."/>
            <person name="Anderson J.B."/>
            <person name="Grigoriev I.V."/>
            <person name="Gueldener U."/>
            <person name="Muensterkoetter M."/>
            <person name="Nagy L.G."/>
        </authorList>
    </citation>
    <scope>NUCLEOTIDE SEQUENCE [LARGE SCALE GENOMIC DNA]</scope>
    <source>
        <strain evidence="2">Ar21-2</strain>
    </source>
</reference>
<organism evidence="1 2">
    <name type="scientific">Armillaria gallica</name>
    <name type="common">Bulbous honey fungus</name>
    <name type="synonym">Armillaria bulbosa</name>
    <dbReference type="NCBI Taxonomy" id="47427"/>
    <lineage>
        <taxon>Eukaryota</taxon>
        <taxon>Fungi</taxon>
        <taxon>Dikarya</taxon>
        <taxon>Basidiomycota</taxon>
        <taxon>Agaricomycotina</taxon>
        <taxon>Agaricomycetes</taxon>
        <taxon>Agaricomycetidae</taxon>
        <taxon>Agaricales</taxon>
        <taxon>Marasmiineae</taxon>
        <taxon>Physalacriaceae</taxon>
        <taxon>Armillaria</taxon>
    </lineage>
</organism>
<evidence type="ECO:0000313" key="2">
    <source>
        <dbReference type="Proteomes" id="UP000217790"/>
    </source>
</evidence>
<gene>
    <name evidence="1" type="ORF">ARMGADRAFT_1020200</name>
</gene>
<accession>A0A2H3CXN7</accession>
<dbReference type="InParanoid" id="A0A2H3CXN7"/>